<evidence type="ECO:0000313" key="1">
    <source>
        <dbReference type="EMBL" id="CAI0385738.1"/>
    </source>
</evidence>
<dbReference type="PANTHER" id="PTHR22930">
    <property type="match status" value="1"/>
</dbReference>
<dbReference type="Proteomes" id="UP001154282">
    <property type="component" value="Unassembled WGS sequence"/>
</dbReference>
<reference evidence="1" key="1">
    <citation type="submission" date="2022-08" db="EMBL/GenBank/DDBJ databases">
        <authorList>
            <person name="Gutierrez-Valencia J."/>
        </authorList>
    </citation>
    <scope>NUCLEOTIDE SEQUENCE</scope>
</reference>
<evidence type="ECO:0008006" key="3">
    <source>
        <dbReference type="Google" id="ProtNLM"/>
    </source>
</evidence>
<proteinExistence type="predicted"/>
<feature type="non-terminal residue" evidence="1">
    <location>
        <position position="1"/>
    </location>
</feature>
<keyword evidence="2" id="KW-1185">Reference proteome</keyword>
<sequence>QTRFRGRKEWPTQNVLASSGWEGTASDSRILKDALARPHGLVIPEEKFYLGDGGLMLRASLLTPYRRVRYHLKEYSRNGPKNDKELFNHRHAKPQYSFSTTTNIILACCIIHNFLMGVDLDEQLIAEVDRELERIQRQNEPQCEEESRVGIELRDSIVEHMWHDYNMQQG</sequence>
<dbReference type="PANTHER" id="PTHR22930:SF268">
    <property type="entry name" value="NUCLEASE HARBI1"/>
    <property type="match status" value="1"/>
</dbReference>
<comment type="caution">
    <text evidence="1">The sequence shown here is derived from an EMBL/GenBank/DDBJ whole genome shotgun (WGS) entry which is preliminary data.</text>
</comment>
<evidence type="ECO:0000313" key="2">
    <source>
        <dbReference type="Proteomes" id="UP001154282"/>
    </source>
</evidence>
<dbReference type="InterPro" id="IPR045249">
    <property type="entry name" value="HARBI1-like"/>
</dbReference>
<dbReference type="EMBL" id="CAMGYJ010000002">
    <property type="protein sequence ID" value="CAI0385738.1"/>
    <property type="molecule type" value="Genomic_DNA"/>
</dbReference>
<name>A0AAV0HLF8_9ROSI</name>
<accession>A0AAV0HLF8</accession>
<dbReference type="AlphaFoldDB" id="A0AAV0HLF8"/>
<gene>
    <name evidence="1" type="ORF">LITE_LOCUS4896</name>
</gene>
<protein>
    <recommendedName>
        <fullName evidence="3">DDE Tnp4 domain-containing protein</fullName>
    </recommendedName>
</protein>
<organism evidence="1 2">
    <name type="scientific">Linum tenue</name>
    <dbReference type="NCBI Taxonomy" id="586396"/>
    <lineage>
        <taxon>Eukaryota</taxon>
        <taxon>Viridiplantae</taxon>
        <taxon>Streptophyta</taxon>
        <taxon>Embryophyta</taxon>
        <taxon>Tracheophyta</taxon>
        <taxon>Spermatophyta</taxon>
        <taxon>Magnoliopsida</taxon>
        <taxon>eudicotyledons</taxon>
        <taxon>Gunneridae</taxon>
        <taxon>Pentapetalae</taxon>
        <taxon>rosids</taxon>
        <taxon>fabids</taxon>
        <taxon>Malpighiales</taxon>
        <taxon>Linaceae</taxon>
        <taxon>Linum</taxon>
    </lineage>
</organism>